<dbReference type="SUPFAM" id="SSF51419">
    <property type="entry name" value="PLP-binding barrel"/>
    <property type="match status" value="1"/>
</dbReference>
<keyword evidence="4" id="KW-0456">Lyase</keyword>
<evidence type="ECO:0000259" key="5">
    <source>
        <dbReference type="Pfam" id="PF02784"/>
    </source>
</evidence>
<comment type="caution">
    <text evidence="6">The sequence shown here is derived from an EMBL/GenBank/DDBJ whole genome shotgun (WGS) entry which is preliminary data.</text>
</comment>
<reference evidence="6" key="1">
    <citation type="journal article" date="2014" name="Int. J. Syst. Evol. Microbiol.">
        <title>Complete genome sequence of Corynebacterium casei LMG S-19264T (=DSM 44701T), isolated from a smear-ripened cheese.</title>
        <authorList>
            <consortium name="US DOE Joint Genome Institute (JGI-PGF)"/>
            <person name="Walter F."/>
            <person name="Albersmeier A."/>
            <person name="Kalinowski J."/>
            <person name="Ruckert C."/>
        </authorList>
    </citation>
    <scope>NUCLEOTIDE SEQUENCE</scope>
    <source>
        <strain evidence="6">VKM Ac-1401</strain>
    </source>
</reference>
<dbReference type="InterPro" id="IPR009006">
    <property type="entry name" value="Ala_racemase/Decarboxylase_C"/>
</dbReference>
<dbReference type="Gene3D" id="2.40.37.10">
    <property type="entry name" value="Lyase, Ornithine Decarboxylase, Chain A, domain 1"/>
    <property type="match status" value="1"/>
</dbReference>
<comment type="cofactor">
    <cofactor evidence="1">
        <name>pyridoxal 5'-phosphate</name>
        <dbReference type="ChEBI" id="CHEBI:597326"/>
    </cofactor>
</comment>
<gene>
    <name evidence="6" type="ORF">GCM10017584_05320</name>
</gene>
<dbReference type="RefSeq" id="WP_271175633.1">
    <property type="nucleotide sequence ID" value="NZ_BAAAJO010000001.1"/>
</dbReference>
<dbReference type="Pfam" id="PF02784">
    <property type="entry name" value="Orn_Arg_deC_N"/>
    <property type="match status" value="1"/>
</dbReference>
<evidence type="ECO:0000256" key="4">
    <source>
        <dbReference type="ARBA" id="ARBA00023239"/>
    </source>
</evidence>
<accession>A0A9W6H6S1</accession>
<evidence type="ECO:0000256" key="1">
    <source>
        <dbReference type="ARBA" id="ARBA00001933"/>
    </source>
</evidence>
<dbReference type="EMBL" id="BSEN01000001">
    <property type="protein sequence ID" value="GLJ74959.1"/>
    <property type="molecule type" value="Genomic_DNA"/>
</dbReference>
<dbReference type="InterPro" id="IPR029066">
    <property type="entry name" value="PLP-binding_barrel"/>
</dbReference>
<dbReference type="InterPro" id="IPR022644">
    <property type="entry name" value="De-COase2_N"/>
</dbReference>
<dbReference type="AlphaFoldDB" id="A0A9W6H6S1"/>
<dbReference type="Gene3D" id="3.20.20.10">
    <property type="entry name" value="Alanine racemase"/>
    <property type="match status" value="1"/>
</dbReference>
<organism evidence="6 7">
    <name type="scientific">Leifsonia poae</name>
    <dbReference type="NCBI Taxonomy" id="110933"/>
    <lineage>
        <taxon>Bacteria</taxon>
        <taxon>Bacillati</taxon>
        <taxon>Actinomycetota</taxon>
        <taxon>Actinomycetes</taxon>
        <taxon>Micrococcales</taxon>
        <taxon>Microbacteriaceae</taxon>
        <taxon>Leifsonia</taxon>
    </lineage>
</organism>
<reference evidence="6" key="2">
    <citation type="submission" date="2023-01" db="EMBL/GenBank/DDBJ databases">
        <authorList>
            <person name="Sun Q."/>
            <person name="Evtushenko L."/>
        </authorList>
    </citation>
    <scope>NUCLEOTIDE SEQUENCE</scope>
    <source>
        <strain evidence="6">VKM Ac-1401</strain>
    </source>
</reference>
<keyword evidence="3" id="KW-0663">Pyridoxal phosphate</keyword>
<dbReference type="GO" id="GO:0004586">
    <property type="term" value="F:ornithine decarboxylase activity"/>
    <property type="evidence" value="ECO:0007669"/>
    <property type="project" value="TreeGrafter"/>
</dbReference>
<name>A0A9W6H6S1_9MICO</name>
<proteinExistence type="inferred from homology"/>
<evidence type="ECO:0000256" key="3">
    <source>
        <dbReference type="ARBA" id="ARBA00022898"/>
    </source>
</evidence>
<sequence length="358" mass="37790">MFTATRSAPTSAVPETASRTAEVDMVLASLAPVDPDLADLVSRHGLPLVILDIARAVRQYRALREAFPTVDVHYDVSALAHPALIEAIAADGGYFEVAHDSALAALTAARADQTRVLHATPATHPHEVLAAYNAGVRRFVVDGPTDIEKFVGYPDDLRLLVRLRPEGTPRGAHALPRGVRAEDALRLVRYSASLGVRIAGFSLSVPDDALTGDYVAQIARCAALMADIETTTGIRFDLLDLGDAFPGRAARRPGERGELARAIRALIAPATSHVAVTASASRAVTTECITVIGGTVERDVDPLVASDCIDDGAEVVVIGADDADGSPARFPFFRSSSVSRHRVLRSGARGARPRSSAG</sequence>
<evidence type="ECO:0000313" key="7">
    <source>
        <dbReference type="Proteomes" id="UP001142372"/>
    </source>
</evidence>
<dbReference type="GO" id="GO:0033387">
    <property type="term" value="P:putrescine biosynthetic process from arginine, via ornithine"/>
    <property type="evidence" value="ECO:0007669"/>
    <property type="project" value="TreeGrafter"/>
</dbReference>
<dbReference type="PANTHER" id="PTHR11482:SF6">
    <property type="entry name" value="ORNITHINE DECARBOXYLASE 1-RELATED"/>
    <property type="match status" value="1"/>
</dbReference>
<dbReference type="PANTHER" id="PTHR11482">
    <property type="entry name" value="ARGININE/DIAMINOPIMELATE/ORNITHINE DECARBOXYLASE"/>
    <property type="match status" value="1"/>
</dbReference>
<feature type="domain" description="Orn/DAP/Arg decarboxylase 2 N-terminal" evidence="5">
    <location>
        <begin position="56"/>
        <end position="280"/>
    </location>
</feature>
<dbReference type="InterPro" id="IPR002433">
    <property type="entry name" value="Orn_de-COase"/>
</dbReference>
<protein>
    <recommendedName>
        <fullName evidence="5">Orn/DAP/Arg decarboxylase 2 N-terminal domain-containing protein</fullName>
    </recommendedName>
</protein>
<keyword evidence="7" id="KW-1185">Reference proteome</keyword>
<evidence type="ECO:0000256" key="2">
    <source>
        <dbReference type="ARBA" id="ARBA00008872"/>
    </source>
</evidence>
<evidence type="ECO:0000313" key="6">
    <source>
        <dbReference type="EMBL" id="GLJ74959.1"/>
    </source>
</evidence>
<comment type="similarity">
    <text evidence="2">Belongs to the Orn/Lys/Arg decarboxylase class-II family.</text>
</comment>
<dbReference type="GO" id="GO:0005737">
    <property type="term" value="C:cytoplasm"/>
    <property type="evidence" value="ECO:0007669"/>
    <property type="project" value="TreeGrafter"/>
</dbReference>
<dbReference type="Proteomes" id="UP001142372">
    <property type="component" value="Unassembled WGS sequence"/>
</dbReference>